<evidence type="ECO:0000259" key="6">
    <source>
        <dbReference type="PROSITE" id="PS50011"/>
    </source>
</evidence>
<organism evidence="7 8">
    <name type="scientific">Apiosordaria backusii</name>
    <dbReference type="NCBI Taxonomy" id="314023"/>
    <lineage>
        <taxon>Eukaryota</taxon>
        <taxon>Fungi</taxon>
        <taxon>Dikarya</taxon>
        <taxon>Ascomycota</taxon>
        <taxon>Pezizomycotina</taxon>
        <taxon>Sordariomycetes</taxon>
        <taxon>Sordariomycetidae</taxon>
        <taxon>Sordariales</taxon>
        <taxon>Lasiosphaeriaceae</taxon>
        <taxon>Apiosordaria</taxon>
    </lineage>
</organism>
<sequence>MVNILEYTIGVAAEDLGKYCPGGYHPIHLHDTLQNDRYEILHKLGFGAFSTVWLARDNLKQRNVTIKVVTADKSDETSRELSVLQALKDRGDPDHPGHKHVSHLLESFHIEGPNGRHLCAVLDLLGPTTSSVADRCPNYRLEGNLARSVSRQLLLAVDYLHSVGVAHGDIHMGNVQFCLPDLKPASPESIIQHLGPPQVGKIARRDGRPLEPGIPEYLVEPTEFSPKIYPRLREIKLIDLGESFFFAQPPTQISTPMSHHPPELVFQRVLSKAVDIWNLGSTTYELVTGRTPFEADFDDKDLIPQFQKVIGGIPEQWIHDALASGVLKNPPSNSSADYFLPLEEEIRRSYFDGYESKTLQLDEAELETLGQYLRKLLVVDPDQRASTRELLNDPWVSREEPN</sequence>
<dbReference type="PANTHER" id="PTHR45646">
    <property type="entry name" value="SERINE/THREONINE-PROTEIN KINASE DOA-RELATED"/>
    <property type="match status" value="1"/>
</dbReference>
<dbReference type="Gene3D" id="3.30.200.20">
    <property type="entry name" value="Phosphorylase Kinase, domain 1"/>
    <property type="match status" value="1"/>
</dbReference>
<keyword evidence="4 7" id="KW-0418">Kinase</keyword>
<evidence type="ECO:0000313" key="8">
    <source>
        <dbReference type="Proteomes" id="UP001172159"/>
    </source>
</evidence>
<dbReference type="PROSITE" id="PS50011">
    <property type="entry name" value="PROTEIN_KINASE_DOM"/>
    <property type="match status" value="1"/>
</dbReference>
<dbReference type="SUPFAM" id="SSF56112">
    <property type="entry name" value="Protein kinase-like (PK-like)"/>
    <property type="match status" value="1"/>
</dbReference>
<dbReference type="GO" id="GO:0005634">
    <property type="term" value="C:nucleus"/>
    <property type="evidence" value="ECO:0007669"/>
    <property type="project" value="TreeGrafter"/>
</dbReference>
<proteinExistence type="predicted"/>
<comment type="caution">
    <text evidence="7">The sequence shown here is derived from an EMBL/GenBank/DDBJ whole genome shotgun (WGS) entry which is preliminary data.</text>
</comment>
<dbReference type="EMBL" id="JAUKTV010000004">
    <property type="protein sequence ID" value="KAK0739484.1"/>
    <property type="molecule type" value="Genomic_DNA"/>
</dbReference>
<evidence type="ECO:0000256" key="1">
    <source>
        <dbReference type="ARBA" id="ARBA00022527"/>
    </source>
</evidence>
<keyword evidence="1" id="KW-0723">Serine/threonine-protein kinase</keyword>
<evidence type="ECO:0000256" key="5">
    <source>
        <dbReference type="ARBA" id="ARBA00022840"/>
    </source>
</evidence>
<accession>A0AA40BSF5</accession>
<reference evidence="7" key="1">
    <citation type="submission" date="2023-06" db="EMBL/GenBank/DDBJ databases">
        <title>Genome-scale phylogeny and comparative genomics of the fungal order Sordariales.</title>
        <authorList>
            <consortium name="Lawrence Berkeley National Laboratory"/>
            <person name="Hensen N."/>
            <person name="Bonometti L."/>
            <person name="Westerberg I."/>
            <person name="Brannstrom I.O."/>
            <person name="Guillou S."/>
            <person name="Cros-Aarteil S."/>
            <person name="Calhoun S."/>
            <person name="Haridas S."/>
            <person name="Kuo A."/>
            <person name="Mondo S."/>
            <person name="Pangilinan J."/>
            <person name="Riley R."/>
            <person name="Labutti K."/>
            <person name="Andreopoulos B."/>
            <person name="Lipzen A."/>
            <person name="Chen C."/>
            <person name="Yanf M."/>
            <person name="Daum C."/>
            <person name="Ng V."/>
            <person name="Clum A."/>
            <person name="Steindorff A."/>
            <person name="Ohm R."/>
            <person name="Martin F."/>
            <person name="Silar P."/>
            <person name="Natvig D."/>
            <person name="Lalanne C."/>
            <person name="Gautier V."/>
            <person name="Ament-Velasquez S.L."/>
            <person name="Kruys A."/>
            <person name="Hutchinson M.I."/>
            <person name="Powell A.J."/>
            <person name="Barry K."/>
            <person name="Miller A.N."/>
            <person name="Grigoriev I.V."/>
            <person name="Debuchy R."/>
            <person name="Gladieux P."/>
            <person name="Thoren M.H."/>
            <person name="Johannesson H."/>
        </authorList>
    </citation>
    <scope>NUCLEOTIDE SEQUENCE</scope>
    <source>
        <strain evidence="7">CBS 540.89</strain>
    </source>
</reference>
<evidence type="ECO:0000256" key="4">
    <source>
        <dbReference type="ARBA" id="ARBA00022777"/>
    </source>
</evidence>
<keyword evidence="8" id="KW-1185">Reference proteome</keyword>
<dbReference type="GO" id="GO:0004674">
    <property type="term" value="F:protein serine/threonine kinase activity"/>
    <property type="evidence" value="ECO:0007669"/>
    <property type="project" value="UniProtKB-KW"/>
</dbReference>
<dbReference type="GO" id="GO:0005524">
    <property type="term" value="F:ATP binding"/>
    <property type="evidence" value="ECO:0007669"/>
    <property type="project" value="UniProtKB-KW"/>
</dbReference>
<evidence type="ECO:0000256" key="2">
    <source>
        <dbReference type="ARBA" id="ARBA00022679"/>
    </source>
</evidence>
<dbReference type="Pfam" id="PF00069">
    <property type="entry name" value="Pkinase"/>
    <property type="match status" value="2"/>
</dbReference>
<dbReference type="GO" id="GO:0043484">
    <property type="term" value="P:regulation of RNA splicing"/>
    <property type="evidence" value="ECO:0007669"/>
    <property type="project" value="TreeGrafter"/>
</dbReference>
<name>A0AA40BSF5_9PEZI</name>
<dbReference type="InterPro" id="IPR000719">
    <property type="entry name" value="Prot_kinase_dom"/>
</dbReference>
<feature type="domain" description="Protein kinase" evidence="6">
    <location>
        <begin position="38"/>
        <end position="396"/>
    </location>
</feature>
<protein>
    <submittedName>
        <fullName evidence="7">Kinase-like domain-containing protein</fullName>
    </submittedName>
</protein>
<dbReference type="InterPro" id="IPR051175">
    <property type="entry name" value="CLK_kinases"/>
</dbReference>
<keyword evidence="2" id="KW-0808">Transferase</keyword>
<keyword evidence="3" id="KW-0547">Nucleotide-binding</keyword>
<gene>
    <name evidence="7" type="ORF">B0T21DRAFT_284140</name>
</gene>
<dbReference type="InterPro" id="IPR011009">
    <property type="entry name" value="Kinase-like_dom_sf"/>
</dbReference>
<dbReference type="AlphaFoldDB" id="A0AA40BSF5"/>
<dbReference type="Proteomes" id="UP001172159">
    <property type="component" value="Unassembled WGS sequence"/>
</dbReference>
<evidence type="ECO:0000313" key="7">
    <source>
        <dbReference type="EMBL" id="KAK0739484.1"/>
    </source>
</evidence>
<dbReference type="PANTHER" id="PTHR45646:SF11">
    <property type="entry name" value="SERINE_THREONINE-PROTEIN KINASE DOA"/>
    <property type="match status" value="1"/>
</dbReference>
<dbReference type="SMART" id="SM00220">
    <property type="entry name" value="S_TKc"/>
    <property type="match status" value="1"/>
</dbReference>
<keyword evidence="5" id="KW-0067">ATP-binding</keyword>
<dbReference type="Gene3D" id="1.10.510.10">
    <property type="entry name" value="Transferase(Phosphotransferase) domain 1"/>
    <property type="match status" value="1"/>
</dbReference>
<evidence type="ECO:0000256" key="3">
    <source>
        <dbReference type="ARBA" id="ARBA00022741"/>
    </source>
</evidence>